<feature type="coiled-coil region" evidence="1">
    <location>
        <begin position="62"/>
        <end position="96"/>
    </location>
</feature>
<dbReference type="Proteomes" id="UP001066276">
    <property type="component" value="Chromosome 5"/>
</dbReference>
<organism evidence="3 4">
    <name type="scientific">Pleurodeles waltl</name>
    <name type="common">Iberian ribbed newt</name>
    <dbReference type="NCBI Taxonomy" id="8319"/>
    <lineage>
        <taxon>Eukaryota</taxon>
        <taxon>Metazoa</taxon>
        <taxon>Chordata</taxon>
        <taxon>Craniata</taxon>
        <taxon>Vertebrata</taxon>
        <taxon>Euteleostomi</taxon>
        <taxon>Amphibia</taxon>
        <taxon>Batrachia</taxon>
        <taxon>Caudata</taxon>
        <taxon>Salamandroidea</taxon>
        <taxon>Salamandridae</taxon>
        <taxon>Pleurodelinae</taxon>
        <taxon>Pleurodeles</taxon>
    </lineage>
</organism>
<comment type="caution">
    <text evidence="3">The sequence shown here is derived from an EMBL/GenBank/DDBJ whole genome shotgun (WGS) entry which is preliminary data.</text>
</comment>
<gene>
    <name evidence="3" type="ORF">NDU88_004094</name>
</gene>
<sequence length="296" mass="34368">MAEKDNKPHAKRSKVEPTFPYSPIKSKADINSTMNMILKKLSDVHDLAKSTKTNSDSMQLELTAIRADINTINNRISETEQRTSDLEDTKTKMDKELLLLHASTSSMRKTIADLEDRNRRGDLRLFGLPQDSETKEDSLHQCISFLETWIPKITGLQFDEKFELEIAQRVPSFKQHYGPLPKPRPEVFRPLRFQHMESILLYMCKNNPINWNGSRIYISQDYSKTTVDTRKGFLGLRSRIKDMKIQFSFAGPAKFRIIVEGKYQIFDDHNALKSYSDNLTEQEMDVNRSFSNKRKP</sequence>
<feature type="region of interest" description="Disordered" evidence="2">
    <location>
        <begin position="1"/>
        <end position="20"/>
    </location>
</feature>
<evidence type="ECO:0000256" key="2">
    <source>
        <dbReference type="SAM" id="MobiDB-lite"/>
    </source>
</evidence>
<evidence type="ECO:0000256" key="1">
    <source>
        <dbReference type="SAM" id="Coils"/>
    </source>
</evidence>
<protein>
    <submittedName>
        <fullName evidence="3">Uncharacterized protein</fullName>
    </submittedName>
</protein>
<dbReference type="PANTHER" id="PTHR11505">
    <property type="entry name" value="L1 TRANSPOSABLE ELEMENT-RELATED"/>
    <property type="match status" value="1"/>
</dbReference>
<dbReference type="Gene3D" id="3.30.70.1820">
    <property type="entry name" value="L1 transposable element, RRM domain"/>
    <property type="match status" value="1"/>
</dbReference>
<reference evidence="3" key="1">
    <citation type="journal article" date="2022" name="bioRxiv">
        <title>Sequencing and chromosome-scale assembly of the giantPleurodeles waltlgenome.</title>
        <authorList>
            <person name="Brown T."/>
            <person name="Elewa A."/>
            <person name="Iarovenko S."/>
            <person name="Subramanian E."/>
            <person name="Araus A.J."/>
            <person name="Petzold A."/>
            <person name="Susuki M."/>
            <person name="Suzuki K.-i.T."/>
            <person name="Hayashi T."/>
            <person name="Toyoda A."/>
            <person name="Oliveira C."/>
            <person name="Osipova E."/>
            <person name="Leigh N.D."/>
            <person name="Simon A."/>
            <person name="Yun M.H."/>
        </authorList>
    </citation>
    <scope>NUCLEOTIDE SEQUENCE</scope>
    <source>
        <strain evidence="3">20211129_DDA</strain>
        <tissue evidence="3">Liver</tissue>
    </source>
</reference>
<dbReference type="InterPro" id="IPR004244">
    <property type="entry name" value="Transposase_22"/>
</dbReference>
<accession>A0AAV7RES4</accession>
<keyword evidence="4" id="KW-1185">Reference proteome</keyword>
<proteinExistence type="predicted"/>
<name>A0AAV7RES4_PLEWA</name>
<keyword evidence="1" id="KW-0175">Coiled coil</keyword>
<evidence type="ECO:0000313" key="3">
    <source>
        <dbReference type="EMBL" id="KAJ1151311.1"/>
    </source>
</evidence>
<evidence type="ECO:0000313" key="4">
    <source>
        <dbReference type="Proteomes" id="UP001066276"/>
    </source>
</evidence>
<dbReference type="EMBL" id="JANPWB010000009">
    <property type="protein sequence ID" value="KAJ1151311.1"/>
    <property type="molecule type" value="Genomic_DNA"/>
</dbReference>
<dbReference type="AlphaFoldDB" id="A0AAV7RES4"/>